<dbReference type="GO" id="GO:0005524">
    <property type="term" value="F:ATP binding"/>
    <property type="evidence" value="ECO:0007669"/>
    <property type="project" value="UniProtKB-KW"/>
</dbReference>
<dbReference type="CDD" id="cd00483">
    <property type="entry name" value="HPPK"/>
    <property type="match status" value="1"/>
</dbReference>
<dbReference type="SUPFAM" id="SSF55083">
    <property type="entry name" value="6-hydroxymethyl-7,8-dihydropterin pyrophosphokinase, HPPK"/>
    <property type="match status" value="1"/>
</dbReference>
<dbReference type="EC" id="2.7.6.3" evidence="9"/>
<dbReference type="InterPro" id="IPR043133">
    <property type="entry name" value="GTP-CH-I_C/QueF"/>
</dbReference>
<evidence type="ECO:0000256" key="2">
    <source>
        <dbReference type="ARBA" id="ARBA00005051"/>
    </source>
</evidence>
<dbReference type="InterPro" id="IPR006156">
    <property type="entry name" value="Dihydroneopterin_aldolase"/>
</dbReference>
<gene>
    <name evidence="11" type="primary">folK</name>
    <name evidence="11" type="ORF">HJ588_01665</name>
</gene>
<dbReference type="Pfam" id="PF02152">
    <property type="entry name" value="FolB"/>
    <property type="match status" value="1"/>
</dbReference>
<comment type="catalytic activity">
    <reaction evidence="9">
        <text>7,8-dihydroneopterin = 6-hydroxymethyl-7,8-dihydropterin + glycolaldehyde</text>
        <dbReference type="Rhea" id="RHEA:10540"/>
        <dbReference type="ChEBI" id="CHEBI:17001"/>
        <dbReference type="ChEBI" id="CHEBI:17071"/>
        <dbReference type="ChEBI" id="CHEBI:44841"/>
        <dbReference type="EC" id="4.1.2.25"/>
    </reaction>
</comment>
<dbReference type="RefSeq" id="WP_171151343.1">
    <property type="nucleotide sequence ID" value="NZ_JABENB010000001.1"/>
</dbReference>
<keyword evidence="5" id="KW-0547">Nucleotide-binding</keyword>
<evidence type="ECO:0000256" key="9">
    <source>
        <dbReference type="RuleBase" id="RU362079"/>
    </source>
</evidence>
<evidence type="ECO:0000256" key="7">
    <source>
        <dbReference type="ARBA" id="ARBA00022840"/>
    </source>
</evidence>
<dbReference type="Pfam" id="PF01288">
    <property type="entry name" value="HPPK"/>
    <property type="match status" value="1"/>
</dbReference>
<name>A0A849AAN7_9MICO</name>
<evidence type="ECO:0000256" key="1">
    <source>
        <dbReference type="ARBA" id="ARBA00000198"/>
    </source>
</evidence>
<dbReference type="EC" id="4.1.2.25" evidence="9"/>
<dbReference type="EMBL" id="JABENB010000001">
    <property type="protein sequence ID" value="NNG37984.1"/>
    <property type="molecule type" value="Genomic_DNA"/>
</dbReference>
<dbReference type="GO" id="GO:0003848">
    <property type="term" value="F:2-amino-4-hydroxy-6-hydroxymethyldihydropteridine diphosphokinase activity"/>
    <property type="evidence" value="ECO:0007669"/>
    <property type="project" value="UniProtKB-EC"/>
</dbReference>
<sequence length="302" mass="32223">MNTAGCTDRITLTGIAVTTPHGVLDHEKREPQRFFVDVVIECDLSGAGHSDDLGATISYAEVAQDVERIMTQPPVDLIETLAEQVAASVLQRPAAEAVEVTVHKPDAPAGVRFSDIGLSGPSVTIRREQHRPVAIALGANLGDRVATLRSAVRSLDRLPGLELIAVSRLFETDPVGGPEQPDYLNAVAVGSTRLAPWTLLERLHEIEAGRGRTREIRWGARTLDLDLLQVGDPAAGTDLRFDTPELTLPHPRAAARAFVLAPWADADPAATLSVGGAAVPVHDLLDSSDRSGIRPGPDWSPL</sequence>
<proteinExistence type="inferred from homology"/>
<reference evidence="11 12" key="1">
    <citation type="submission" date="2020-05" db="EMBL/GenBank/DDBJ databases">
        <title>Flexivirga sp. ID2601S isolated from air conditioner.</title>
        <authorList>
            <person name="Kim D.H."/>
        </authorList>
    </citation>
    <scope>NUCLEOTIDE SEQUENCE [LARGE SCALE GENOMIC DNA]</scope>
    <source>
        <strain evidence="11 12">ID2601S</strain>
    </source>
</reference>
<dbReference type="GO" id="GO:0016301">
    <property type="term" value="F:kinase activity"/>
    <property type="evidence" value="ECO:0007669"/>
    <property type="project" value="UniProtKB-KW"/>
</dbReference>
<comment type="pathway">
    <text evidence="2">Cofactor biosynthesis; tetrahydrofolate biosynthesis; 2-amino-4-hydroxy-6-hydroxymethyl-7,8-dihydropteridine diphosphate from 7,8-dihydroneopterin triphosphate: step 4/4.</text>
</comment>
<dbReference type="PROSITE" id="PS00794">
    <property type="entry name" value="HPPK"/>
    <property type="match status" value="1"/>
</dbReference>
<dbReference type="NCBIfam" id="TIGR01498">
    <property type="entry name" value="folK"/>
    <property type="match status" value="1"/>
</dbReference>
<keyword evidence="7" id="KW-0067">ATP-binding</keyword>
<comment type="function">
    <text evidence="9">Catalyzes the conversion of 7,8-dihydroneopterin to 6-hydroxymethyl-7,8-dihydropterin.</text>
</comment>
<dbReference type="Proteomes" id="UP000557772">
    <property type="component" value="Unassembled WGS sequence"/>
</dbReference>
<organism evidence="11 12">
    <name type="scientific">Flexivirga aerilata</name>
    <dbReference type="NCBI Taxonomy" id="1656889"/>
    <lineage>
        <taxon>Bacteria</taxon>
        <taxon>Bacillati</taxon>
        <taxon>Actinomycetota</taxon>
        <taxon>Actinomycetes</taxon>
        <taxon>Micrococcales</taxon>
        <taxon>Dermacoccaceae</taxon>
        <taxon>Flexivirga</taxon>
    </lineage>
</organism>
<dbReference type="AlphaFoldDB" id="A0A849AAN7"/>
<comment type="catalytic activity">
    <reaction evidence="1">
        <text>6-hydroxymethyl-7,8-dihydropterin + ATP = (7,8-dihydropterin-6-yl)methyl diphosphate + AMP + H(+)</text>
        <dbReference type="Rhea" id="RHEA:11412"/>
        <dbReference type="ChEBI" id="CHEBI:15378"/>
        <dbReference type="ChEBI" id="CHEBI:30616"/>
        <dbReference type="ChEBI" id="CHEBI:44841"/>
        <dbReference type="ChEBI" id="CHEBI:72950"/>
        <dbReference type="ChEBI" id="CHEBI:456215"/>
        <dbReference type="EC" id="2.7.6.3"/>
    </reaction>
</comment>
<evidence type="ECO:0000256" key="6">
    <source>
        <dbReference type="ARBA" id="ARBA00022777"/>
    </source>
</evidence>
<comment type="caution">
    <text evidence="11">The sequence shown here is derived from an EMBL/GenBank/DDBJ whole genome shotgun (WGS) entry which is preliminary data.</text>
</comment>
<keyword evidence="6 11" id="KW-0418">Kinase</keyword>
<dbReference type="UniPathway" id="UPA00077">
    <property type="reaction ID" value="UER00154"/>
</dbReference>
<keyword evidence="4 11" id="KW-0808">Transferase</keyword>
<dbReference type="InterPro" id="IPR035907">
    <property type="entry name" value="Hppk_sf"/>
</dbReference>
<dbReference type="SUPFAM" id="SSF55620">
    <property type="entry name" value="Tetrahydrobiopterin biosynthesis enzymes-like"/>
    <property type="match status" value="1"/>
</dbReference>
<dbReference type="PANTHER" id="PTHR43071:SF1">
    <property type="entry name" value="2-AMINO-4-HYDROXY-6-HYDROXYMETHYLDIHYDROPTERIDINE PYROPHOSPHOKINASE"/>
    <property type="match status" value="1"/>
</dbReference>
<evidence type="ECO:0000256" key="5">
    <source>
        <dbReference type="ARBA" id="ARBA00022741"/>
    </source>
</evidence>
<comment type="similarity">
    <text evidence="9">Belongs to the DHNA family.</text>
</comment>
<protein>
    <recommendedName>
        <fullName evidence="9">Bifunctional folate synthesis protein</fullName>
    </recommendedName>
    <domain>
        <recommendedName>
            <fullName evidence="9">Dihydroneopterin aldolase</fullName>
            <shortName evidence="9">DHNA</shortName>
            <ecNumber evidence="9">4.1.2.25</ecNumber>
        </recommendedName>
        <alternativeName>
            <fullName evidence="9">7,8-dihydroneopterin aldolase</fullName>
        </alternativeName>
    </domain>
    <domain>
        <recommendedName>
            <fullName evidence="9">2-amino-4-hydroxy-6-hydroxymethyldihydropteridine pyrophosphokinase</fullName>
            <ecNumber evidence="9">2.7.6.3</ecNumber>
        </recommendedName>
        <alternativeName>
            <fullName evidence="9">6-hydroxymethyl-7,8-dihydropterin pyrophosphokinase</fullName>
            <shortName evidence="9">PPPK</shortName>
        </alternativeName>
        <alternativeName>
            <fullName evidence="9">7,8-dihydro-6-hydroxymethylpterin pyrophosphokinase</fullName>
            <shortName evidence="9">HPPK</shortName>
        </alternativeName>
    </domain>
</protein>
<dbReference type="SMART" id="SM00905">
    <property type="entry name" value="FolB"/>
    <property type="match status" value="1"/>
</dbReference>
<comment type="pathway">
    <text evidence="9">Cofactor biosynthesis; tetrahydrofolate biosynthesis; 2-amino-4-hydroxy-6-hydroxymethyl-7,8-dihydropteridine diphosphate from 7,8-dihydroneopterin triphosphate: step 3/4.</text>
</comment>
<dbReference type="NCBIfam" id="TIGR00526">
    <property type="entry name" value="folB_dom"/>
    <property type="match status" value="1"/>
</dbReference>
<comment type="similarity">
    <text evidence="3">In the N-terminal section; belongs to the DHNA family.</text>
</comment>
<evidence type="ECO:0000259" key="10">
    <source>
        <dbReference type="PROSITE" id="PS00794"/>
    </source>
</evidence>
<dbReference type="CDD" id="cd00534">
    <property type="entry name" value="DHNA_DHNTPE"/>
    <property type="match status" value="1"/>
</dbReference>
<evidence type="ECO:0000313" key="11">
    <source>
        <dbReference type="EMBL" id="NNG37984.1"/>
    </source>
</evidence>
<dbReference type="GO" id="GO:0004150">
    <property type="term" value="F:dihydroneopterin aldolase activity"/>
    <property type="evidence" value="ECO:0007669"/>
    <property type="project" value="UniProtKB-UniRule"/>
</dbReference>
<dbReference type="GO" id="GO:0046654">
    <property type="term" value="P:tetrahydrofolate biosynthetic process"/>
    <property type="evidence" value="ECO:0007669"/>
    <property type="project" value="UniProtKB-UniRule"/>
</dbReference>
<accession>A0A849AAN7</accession>
<dbReference type="InterPro" id="IPR006157">
    <property type="entry name" value="FolB_dom"/>
</dbReference>
<evidence type="ECO:0000256" key="8">
    <source>
        <dbReference type="ARBA" id="ARBA00022909"/>
    </source>
</evidence>
<dbReference type="Gene3D" id="3.30.1130.10">
    <property type="match status" value="1"/>
</dbReference>
<keyword evidence="12" id="KW-1185">Reference proteome</keyword>
<dbReference type="NCBIfam" id="TIGR00525">
    <property type="entry name" value="folB"/>
    <property type="match status" value="1"/>
</dbReference>
<dbReference type="InterPro" id="IPR000550">
    <property type="entry name" value="Hppk"/>
</dbReference>
<keyword evidence="9" id="KW-0456">Lyase</keyword>
<dbReference type="GO" id="GO:0046656">
    <property type="term" value="P:folic acid biosynthetic process"/>
    <property type="evidence" value="ECO:0007669"/>
    <property type="project" value="UniProtKB-UniRule"/>
</dbReference>
<dbReference type="PANTHER" id="PTHR43071">
    <property type="entry name" value="2-AMINO-4-HYDROXY-6-HYDROXYMETHYLDIHYDROPTERIDINE PYROPHOSPHOKINASE"/>
    <property type="match status" value="1"/>
</dbReference>
<evidence type="ECO:0000256" key="3">
    <source>
        <dbReference type="ARBA" id="ARBA00009640"/>
    </source>
</evidence>
<keyword evidence="8 9" id="KW-0289">Folate biosynthesis</keyword>
<dbReference type="Gene3D" id="3.30.70.560">
    <property type="entry name" value="7,8-Dihydro-6-hydroxymethylpterin-pyrophosphokinase HPPK"/>
    <property type="match status" value="1"/>
</dbReference>
<feature type="domain" description="7,8-dihydro-6-hydroxymethylpterin-pyrophosphokinase" evidence="10">
    <location>
        <begin position="217"/>
        <end position="228"/>
    </location>
</feature>
<evidence type="ECO:0000313" key="12">
    <source>
        <dbReference type="Proteomes" id="UP000557772"/>
    </source>
</evidence>
<evidence type="ECO:0000256" key="4">
    <source>
        <dbReference type="ARBA" id="ARBA00022679"/>
    </source>
</evidence>